<evidence type="ECO:0000313" key="4">
    <source>
        <dbReference type="RefSeq" id="XP_018025377.2"/>
    </source>
</evidence>
<feature type="compositionally biased region" description="Acidic residues" evidence="2">
    <location>
        <begin position="172"/>
        <end position="183"/>
    </location>
</feature>
<dbReference type="RefSeq" id="XP_018025377.2">
    <property type="nucleotide sequence ID" value="XM_018169888.2"/>
</dbReference>
<evidence type="ECO:0000313" key="3">
    <source>
        <dbReference type="Proteomes" id="UP000694843"/>
    </source>
</evidence>
<dbReference type="SUPFAM" id="SSF51735">
    <property type="entry name" value="NAD(P)-binding Rossmann-fold domains"/>
    <property type="match status" value="1"/>
</dbReference>
<feature type="compositionally biased region" description="Polar residues" evidence="2">
    <location>
        <begin position="103"/>
        <end position="118"/>
    </location>
</feature>
<dbReference type="Gene3D" id="3.40.50.720">
    <property type="entry name" value="NAD(P)-binding Rossmann-like Domain"/>
    <property type="match status" value="1"/>
</dbReference>
<dbReference type="PANTHER" id="PTHR43313:SF1">
    <property type="entry name" value="3BETA-HYDROXYSTEROID DEHYDROGENASE DHS-16"/>
    <property type="match status" value="1"/>
</dbReference>
<organism evidence="3 4">
    <name type="scientific">Hyalella azteca</name>
    <name type="common">Amphipod</name>
    <dbReference type="NCBI Taxonomy" id="294128"/>
    <lineage>
        <taxon>Eukaryota</taxon>
        <taxon>Metazoa</taxon>
        <taxon>Ecdysozoa</taxon>
        <taxon>Arthropoda</taxon>
        <taxon>Crustacea</taxon>
        <taxon>Multicrustacea</taxon>
        <taxon>Malacostraca</taxon>
        <taxon>Eumalacostraca</taxon>
        <taxon>Peracarida</taxon>
        <taxon>Amphipoda</taxon>
        <taxon>Senticaudata</taxon>
        <taxon>Talitrida</taxon>
        <taxon>Talitroidea</taxon>
        <taxon>Hyalellidae</taxon>
        <taxon>Hyalella</taxon>
    </lineage>
</organism>
<feature type="non-terminal residue" evidence="4">
    <location>
        <position position="1"/>
    </location>
</feature>
<sequence length="268" mass="29793">RVINISSPQGLVGTPSLGVYCASKWGVEGFTAALRRELAQQQVKVVTVRPCNIPHMTGIMEGNARLLEQMKADLHPYTAADQGRELDDMIQQFQVAYSSRKTHEFNGSSGTNTNINKNENGRPVSVDLPRASATAMESIDIGNIKSAEHKEHFLRKRQSRNKDSNDSSGNCFEEENVSEEEEEAGSRLILEKRTPRIEAVADFIPGDPLLIQCIKDAMMSPHPRRSYNAAPLVVRAYLWLLQCIPSPVVDWLLMSGAHNAILNWARPS</sequence>
<dbReference type="InterPro" id="IPR020904">
    <property type="entry name" value="Sc_DH/Rdtase_CS"/>
</dbReference>
<dbReference type="OrthoDB" id="294295at2759"/>
<dbReference type="PROSITE" id="PS00061">
    <property type="entry name" value="ADH_SHORT"/>
    <property type="match status" value="1"/>
</dbReference>
<evidence type="ECO:0000256" key="2">
    <source>
        <dbReference type="SAM" id="MobiDB-lite"/>
    </source>
</evidence>
<keyword evidence="1" id="KW-0560">Oxidoreductase</keyword>
<keyword evidence="3" id="KW-1185">Reference proteome</keyword>
<dbReference type="PANTHER" id="PTHR43313">
    <property type="entry name" value="SHORT-CHAIN DEHYDROGENASE/REDUCTASE FAMILY 9C"/>
    <property type="match status" value="1"/>
</dbReference>
<name>A0A8B7PIP5_HYAAZ</name>
<feature type="region of interest" description="Disordered" evidence="2">
    <location>
        <begin position="103"/>
        <end position="126"/>
    </location>
</feature>
<accession>A0A8B7PIP5</accession>
<evidence type="ECO:0000256" key="1">
    <source>
        <dbReference type="ARBA" id="ARBA00023002"/>
    </source>
</evidence>
<gene>
    <name evidence="4" type="primary">LOC108680956</name>
</gene>
<dbReference type="InterPro" id="IPR002347">
    <property type="entry name" value="SDR_fam"/>
</dbReference>
<dbReference type="Proteomes" id="UP000694843">
    <property type="component" value="Unplaced"/>
</dbReference>
<dbReference type="AlphaFoldDB" id="A0A8B7PIP5"/>
<proteinExistence type="predicted"/>
<dbReference type="Pfam" id="PF00106">
    <property type="entry name" value="adh_short"/>
    <property type="match status" value="1"/>
</dbReference>
<dbReference type="GO" id="GO:0016491">
    <property type="term" value="F:oxidoreductase activity"/>
    <property type="evidence" value="ECO:0007669"/>
    <property type="project" value="UniProtKB-KW"/>
</dbReference>
<dbReference type="GO" id="GO:0008202">
    <property type="term" value="P:steroid metabolic process"/>
    <property type="evidence" value="ECO:0007669"/>
    <property type="project" value="TreeGrafter"/>
</dbReference>
<feature type="region of interest" description="Disordered" evidence="2">
    <location>
        <begin position="153"/>
        <end position="186"/>
    </location>
</feature>
<dbReference type="KEGG" id="hazt:108680956"/>
<dbReference type="GeneID" id="108680956"/>
<reference evidence="4" key="1">
    <citation type="submission" date="2025-08" db="UniProtKB">
        <authorList>
            <consortium name="RefSeq"/>
        </authorList>
    </citation>
    <scope>IDENTIFICATION</scope>
</reference>
<dbReference type="InterPro" id="IPR036291">
    <property type="entry name" value="NAD(P)-bd_dom_sf"/>
</dbReference>
<protein>
    <submittedName>
        <fullName evidence="4">Uncharacterized protein LOC108680956</fullName>
    </submittedName>
</protein>